<dbReference type="SUPFAM" id="SSF50370">
    <property type="entry name" value="Ricin B-like lectins"/>
    <property type="match status" value="1"/>
</dbReference>
<dbReference type="Proteomes" id="UP000198680">
    <property type="component" value="Unassembled WGS sequence"/>
</dbReference>
<evidence type="ECO:0000256" key="1">
    <source>
        <dbReference type="SAM" id="SignalP"/>
    </source>
</evidence>
<feature type="chain" id="PRO_5011678663" evidence="1">
    <location>
        <begin position="22"/>
        <end position="165"/>
    </location>
</feature>
<evidence type="ECO:0000313" key="3">
    <source>
        <dbReference type="EMBL" id="SDM01241.1"/>
    </source>
</evidence>
<reference evidence="4" key="1">
    <citation type="submission" date="2016-10" db="EMBL/GenBank/DDBJ databases">
        <authorList>
            <person name="Varghese N."/>
            <person name="Submissions S."/>
        </authorList>
    </citation>
    <scope>NUCLEOTIDE SEQUENCE [LARGE SCALE GENOMIC DNA]</scope>
    <source>
        <strain evidence="4">DSM 45419</strain>
    </source>
</reference>
<keyword evidence="1" id="KW-0732">Signal</keyword>
<dbReference type="AlphaFoldDB" id="A0A1G9PS05"/>
<keyword evidence="3" id="KW-0430">Lectin</keyword>
<keyword evidence="4" id="KW-1185">Reference proteome</keyword>
<feature type="signal peptide" evidence="1">
    <location>
        <begin position="1"/>
        <end position="21"/>
    </location>
</feature>
<evidence type="ECO:0000313" key="4">
    <source>
        <dbReference type="Proteomes" id="UP000198680"/>
    </source>
</evidence>
<dbReference type="EMBL" id="FNHE01000003">
    <property type="protein sequence ID" value="SDM01241.1"/>
    <property type="molecule type" value="Genomic_DNA"/>
</dbReference>
<dbReference type="STRING" id="1137991.SAMN05660642_01327"/>
<organism evidence="3 4">
    <name type="scientific">Geodermatophilus siccatus</name>
    <dbReference type="NCBI Taxonomy" id="1137991"/>
    <lineage>
        <taxon>Bacteria</taxon>
        <taxon>Bacillati</taxon>
        <taxon>Actinomycetota</taxon>
        <taxon>Actinomycetes</taxon>
        <taxon>Geodermatophilales</taxon>
        <taxon>Geodermatophilaceae</taxon>
        <taxon>Geodermatophilus</taxon>
    </lineage>
</organism>
<name>A0A1G9PS05_9ACTN</name>
<dbReference type="CDD" id="cd00161">
    <property type="entry name" value="beta-trefoil_Ricin-like"/>
    <property type="match status" value="1"/>
</dbReference>
<protein>
    <submittedName>
        <fullName evidence="3">Ricin-type beta-trefoil lectin domain-containing protein</fullName>
    </submittedName>
</protein>
<dbReference type="Pfam" id="PF14200">
    <property type="entry name" value="RicinB_lectin_2"/>
    <property type="match status" value="1"/>
</dbReference>
<sequence length="165" mass="17469">MMLVVAALVAATLGAASPASATVLPGFHQLMNRQSAECLDVTGAARYNGAEVRVWRCVGASNQLWQPVATSGSSLVQLQVQHTGKCLTIQGEAVRGANIVQDVCVGSSDQLWNITPAPDGWSEVRSLLQDVIGGSTVPMCLDKAGSDVTVWPCHSGWWQHWNSLG</sequence>
<dbReference type="PROSITE" id="PS50231">
    <property type="entry name" value="RICIN_B_LECTIN"/>
    <property type="match status" value="1"/>
</dbReference>
<evidence type="ECO:0000259" key="2">
    <source>
        <dbReference type="Pfam" id="PF14200"/>
    </source>
</evidence>
<gene>
    <name evidence="3" type="ORF">SAMN05660642_01327</name>
</gene>
<dbReference type="Gene3D" id="2.80.10.50">
    <property type="match status" value="1"/>
</dbReference>
<proteinExistence type="predicted"/>
<feature type="domain" description="Ricin B lectin" evidence="2">
    <location>
        <begin position="26"/>
        <end position="101"/>
    </location>
</feature>
<dbReference type="InterPro" id="IPR000772">
    <property type="entry name" value="Ricin_B_lectin"/>
</dbReference>
<accession>A0A1G9PS05</accession>
<dbReference type="GO" id="GO:0030246">
    <property type="term" value="F:carbohydrate binding"/>
    <property type="evidence" value="ECO:0007669"/>
    <property type="project" value="UniProtKB-KW"/>
</dbReference>
<dbReference type="InterPro" id="IPR035992">
    <property type="entry name" value="Ricin_B-like_lectins"/>
</dbReference>